<dbReference type="SMART" id="SM00478">
    <property type="entry name" value="ENDO3c"/>
    <property type="match status" value="1"/>
</dbReference>
<comment type="cofactor">
    <cofactor evidence="14">
        <name>[4Fe-4S] cluster</name>
        <dbReference type="ChEBI" id="CHEBI:49883"/>
    </cofactor>
    <text evidence="14">Binds 1 [4Fe-4S] cluster.</text>
</comment>
<evidence type="ECO:0000256" key="10">
    <source>
        <dbReference type="ARBA" id="ARBA00023004"/>
    </source>
</evidence>
<dbReference type="InterPro" id="IPR003265">
    <property type="entry name" value="HhH-GPD_domain"/>
</dbReference>
<gene>
    <name evidence="16" type="ORF">SAMN05421686_10748</name>
</gene>
<dbReference type="GO" id="GO:0000701">
    <property type="term" value="F:purine-specific mismatch base pair DNA N-glycosylase activity"/>
    <property type="evidence" value="ECO:0007669"/>
    <property type="project" value="UniProtKB-EC"/>
</dbReference>
<dbReference type="GO" id="GO:0006298">
    <property type="term" value="P:mismatch repair"/>
    <property type="evidence" value="ECO:0007669"/>
    <property type="project" value="TreeGrafter"/>
</dbReference>
<feature type="domain" description="HhH-GPD" evidence="15">
    <location>
        <begin position="39"/>
        <end position="190"/>
    </location>
</feature>
<dbReference type="Pfam" id="PF00730">
    <property type="entry name" value="HhH-GPD"/>
    <property type="match status" value="1"/>
</dbReference>
<keyword evidence="10 14" id="KW-0408">Iron</keyword>
<dbReference type="Proteomes" id="UP000185639">
    <property type="component" value="Unassembled WGS sequence"/>
</dbReference>
<name>A0A1N7NIR7_9GAMM</name>
<evidence type="ECO:0000256" key="5">
    <source>
        <dbReference type="ARBA" id="ARBA00022023"/>
    </source>
</evidence>
<keyword evidence="6" id="KW-0004">4Fe-4S</keyword>
<dbReference type="SUPFAM" id="SSF48150">
    <property type="entry name" value="DNA-glycosylase"/>
    <property type="match status" value="1"/>
</dbReference>
<dbReference type="Pfam" id="PF14815">
    <property type="entry name" value="NUDIX_4"/>
    <property type="match status" value="1"/>
</dbReference>
<comment type="catalytic activity">
    <reaction evidence="1 14">
        <text>Hydrolyzes free adenine bases from 7,8-dihydro-8-oxoguanine:adenine mismatched double-stranded DNA, leaving an apurinic site.</text>
        <dbReference type="EC" id="3.2.2.31"/>
    </reaction>
</comment>
<dbReference type="FunFam" id="1.10.340.30:FF:000002">
    <property type="entry name" value="Adenine DNA glycosylase"/>
    <property type="match status" value="1"/>
</dbReference>
<dbReference type="PROSITE" id="PS00764">
    <property type="entry name" value="ENDONUCLEASE_III_1"/>
    <property type="match status" value="1"/>
</dbReference>
<dbReference type="AlphaFoldDB" id="A0A1N7NIR7"/>
<dbReference type="SUPFAM" id="SSF55811">
    <property type="entry name" value="Nudix"/>
    <property type="match status" value="1"/>
</dbReference>
<keyword evidence="17" id="KW-1185">Reference proteome</keyword>
<dbReference type="InterPro" id="IPR029119">
    <property type="entry name" value="MutY_C"/>
</dbReference>
<comment type="function">
    <text evidence="2">Adenine glycosylase active on G-A mispairs. MutY also corrects error-prone DNA synthesis past GO lesions which are due to the oxidatively damaged form of guanine: 7,8-dihydro-8-oxoguanine (8-oxo-dGTP).</text>
</comment>
<evidence type="ECO:0000256" key="7">
    <source>
        <dbReference type="ARBA" id="ARBA00022723"/>
    </source>
</evidence>
<dbReference type="NCBIfam" id="TIGR01084">
    <property type="entry name" value="mutY"/>
    <property type="match status" value="1"/>
</dbReference>
<evidence type="ECO:0000256" key="14">
    <source>
        <dbReference type="RuleBase" id="RU365096"/>
    </source>
</evidence>
<dbReference type="Pfam" id="PF00633">
    <property type="entry name" value="HHH"/>
    <property type="match status" value="1"/>
</dbReference>
<evidence type="ECO:0000256" key="13">
    <source>
        <dbReference type="ARBA" id="ARBA00023295"/>
    </source>
</evidence>
<evidence type="ECO:0000256" key="3">
    <source>
        <dbReference type="ARBA" id="ARBA00008343"/>
    </source>
</evidence>
<accession>A0A1N7NIR7</accession>
<dbReference type="InterPro" id="IPR015797">
    <property type="entry name" value="NUDIX_hydrolase-like_dom_sf"/>
</dbReference>
<dbReference type="STRING" id="484498.SAMN05421686_10748"/>
<keyword evidence="12" id="KW-0234">DNA repair</keyword>
<evidence type="ECO:0000256" key="2">
    <source>
        <dbReference type="ARBA" id="ARBA00002933"/>
    </source>
</evidence>
<evidence type="ECO:0000259" key="15">
    <source>
        <dbReference type="SMART" id="SM00478"/>
    </source>
</evidence>
<dbReference type="CDD" id="cd03431">
    <property type="entry name" value="NUDIX_DNA_Glycosylase_C-MutY"/>
    <property type="match status" value="1"/>
</dbReference>
<sequence length="349" mass="38868">MKDSAFSETVLAWYEVHGRKHLPWQQNITPYRVWVSEIMLQQTQVATVIPYYERFMASFPTVEALANATQDDVLHHWTGLGYYARGRNLHKCAQTVVSEYDGEFPRSVEGLGDLPGIGRSTAGAIASISMGIRAPILDGNVKRVLTRFYAISGWPGTTAVEKQLWEIAGRLTPEHSHQQYTQAMMDLGATLCTRSKPACGICPLQPDCQGYAEGNPTQYPNSKPKKEKPVKSTVMVILENEQGELLLKQRPQSGIWGGLWSFPEVGGTAEMEQVVLSETGHTEAETQVLNTFRHTFSHYHLDITPVHVKMKRPAATVHENNVHWYNTSSPSAIGLAAPVKKLLTLITQE</sequence>
<proteinExistence type="inferred from homology"/>
<keyword evidence="13 14" id="KW-0326">Glycosidase</keyword>
<dbReference type="InterPro" id="IPR023170">
    <property type="entry name" value="HhH_base_excis_C"/>
</dbReference>
<dbReference type="InterPro" id="IPR005760">
    <property type="entry name" value="A/G_AdeGlyc_MutY"/>
</dbReference>
<dbReference type="GO" id="GO:0046872">
    <property type="term" value="F:metal ion binding"/>
    <property type="evidence" value="ECO:0007669"/>
    <property type="project" value="UniProtKB-UniRule"/>
</dbReference>
<dbReference type="GO" id="GO:0034039">
    <property type="term" value="F:8-oxo-7,8-dihydroguanine DNA N-glycosylase activity"/>
    <property type="evidence" value="ECO:0007669"/>
    <property type="project" value="TreeGrafter"/>
</dbReference>
<reference evidence="17" key="1">
    <citation type="submission" date="2017-01" db="EMBL/GenBank/DDBJ databases">
        <authorList>
            <person name="Varghese N."/>
            <person name="Submissions S."/>
        </authorList>
    </citation>
    <scope>NUCLEOTIDE SEQUENCE [LARGE SCALE GENOMIC DNA]</scope>
    <source>
        <strain evidence="17">DSM 24913</strain>
    </source>
</reference>
<dbReference type="InterPro" id="IPR000445">
    <property type="entry name" value="HhH_motif"/>
</dbReference>
<dbReference type="Gene3D" id="1.10.340.30">
    <property type="entry name" value="Hypothetical protein, domain 2"/>
    <property type="match status" value="1"/>
</dbReference>
<keyword evidence="7" id="KW-0479">Metal-binding</keyword>
<evidence type="ECO:0000256" key="9">
    <source>
        <dbReference type="ARBA" id="ARBA00022801"/>
    </source>
</evidence>
<dbReference type="InterPro" id="IPR004035">
    <property type="entry name" value="Endouclease-III_FeS-bd_BS"/>
</dbReference>
<dbReference type="PANTHER" id="PTHR42944">
    <property type="entry name" value="ADENINE DNA GLYCOSYLASE"/>
    <property type="match status" value="1"/>
</dbReference>
<dbReference type="GO" id="GO:0032357">
    <property type="term" value="F:oxidized purine DNA binding"/>
    <property type="evidence" value="ECO:0007669"/>
    <property type="project" value="TreeGrafter"/>
</dbReference>
<dbReference type="GO" id="GO:0035485">
    <property type="term" value="F:adenine/guanine mispair binding"/>
    <property type="evidence" value="ECO:0007669"/>
    <property type="project" value="TreeGrafter"/>
</dbReference>
<dbReference type="PROSITE" id="PS01155">
    <property type="entry name" value="ENDONUCLEASE_III_2"/>
    <property type="match status" value="1"/>
</dbReference>
<dbReference type="InterPro" id="IPR044298">
    <property type="entry name" value="MIG/MutY"/>
</dbReference>
<evidence type="ECO:0000256" key="1">
    <source>
        <dbReference type="ARBA" id="ARBA00000843"/>
    </source>
</evidence>
<dbReference type="RefSeq" id="WP_076516331.1">
    <property type="nucleotide sequence ID" value="NZ_FTOH01000007.1"/>
</dbReference>
<dbReference type="Gene3D" id="3.90.79.10">
    <property type="entry name" value="Nucleoside Triphosphate Pyrophosphohydrolase"/>
    <property type="match status" value="1"/>
</dbReference>
<dbReference type="Gene3D" id="1.10.1670.10">
    <property type="entry name" value="Helix-hairpin-Helix base-excision DNA repair enzymes (C-terminal)"/>
    <property type="match status" value="1"/>
</dbReference>
<dbReference type="InterPro" id="IPR003651">
    <property type="entry name" value="Endonuclease3_FeS-loop_motif"/>
</dbReference>
<evidence type="ECO:0000313" key="17">
    <source>
        <dbReference type="Proteomes" id="UP000185639"/>
    </source>
</evidence>
<evidence type="ECO:0000256" key="6">
    <source>
        <dbReference type="ARBA" id="ARBA00022485"/>
    </source>
</evidence>
<evidence type="ECO:0000256" key="4">
    <source>
        <dbReference type="ARBA" id="ARBA00012045"/>
    </source>
</evidence>
<organism evidence="16 17">
    <name type="scientific">Thalassolituus maritimus</name>
    <dbReference type="NCBI Taxonomy" id="484498"/>
    <lineage>
        <taxon>Bacteria</taxon>
        <taxon>Pseudomonadati</taxon>
        <taxon>Pseudomonadota</taxon>
        <taxon>Gammaproteobacteria</taxon>
        <taxon>Oceanospirillales</taxon>
        <taxon>Oceanospirillaceae</taxon>
        <taxon>Thalassolituus</taxon>
    </lineage>
</organism>
<dbReference type="InterPro" id="IPR004036">
    <property type="entry name" value="Endonuclease-III-like_CS2"/>
</dbReference>
<dbReference type="GO" id="GO:0051539">
    <property type="term" value="F:4 iron, 4 sulfur cluster binding"/>
    <property type="evidence" value="ECO:0007669"/>
    <property type="project" value="UniProtKB-UniRule"/>
</dbReference>
<evidence type="ECO:0000256" key="12">
    <source>
        <dbReference type="ARBA" id="ARBA00023204"/>
    </source>
</evidence>
<keyword evidence="11" id="KW-0411">Iron-sulfur</keyword>
<dbReference type="GO" id="GO:0006284">
    <property type="term" value="P:base-excision repair"/>
    <property type="evidence" value="ECO:0007669"/>
    <property type="project" value="UniProtKB-UniRule"/>
</dbReference>
<evidence type="ECO:0000256" key="11">
    <source>
        <dbReference type="ARBA" id="ARBA00023014"/>
    </source>
</evidence>
<keyword evidence="8 14" id="KW-0227">DNA damage</keyword>
<dbReference type="NCBIfam" id="NF008132">
    <property type="entry name" value="PRK10880.1"/>
    <property type="match status" value="1"/>
</dbReference>
<dbReference type="CDD" id="cd00056">
    <property type="entry name" value="ENDO3c"/>
    <property type="match status" value="1"/>
</dbReference>
<protein>
    <recommendedName>
        <fullName evidence="5 14">Adenine DNA glycosylase</fullName>
        <ecNumber evidence="4 14">3.2.2.31</ecNumber>
    </recommendedName>
</protein>
<dbReference type="EC" id="3.2.2.31" evidence="4 14"/>
<dbReference type="OrthoDB" id="9802365at2"/>
<dbReference type="PANTHER" id="PTHR42944:SF1">
    <property type="entry name" value="ADENINE DNA GLYCOSYLASE"/>
    <property type="match status" value="1"/>
</dbReference>
<evidence type="ECO:0000256" key="8">
    <source>
        <dbReference type="ARBA" id="ARBA00022763"/>
    </source>
</evidence>
<dbReference type="InterPro" id="IPR011257">
    <property type="entry name" value="DNA_glycosylase"/>
</dbReference>
<dbReference type="Pfam" id="PF10576">
    <property type="entry name" value="EndIII_4Fe-2S"/>
    <property type="match status" value="1"/>
</dbReference>
<keyword evidence="9" id="KW-0378">Hydrolase</keyword>
<dbReference type="SMART" id="SM00525">
    <property type="entry name" value="FES"/>
    <property type="match status" value="1"/>
</dbReference>
<dbReference type="EMBL" id="FTOH01000007">
    <property type="protein sequence ID" value="SIS98234.1"/>
    <property type="molecule type" value="Genomic_DNA"/>
</dbReference>
<comment type="similarity">
    <text evidence="3 14">Belongs to the Nth/MutY family.</text>
</comment>
<evidence type="ECO:0000313" key="16">
    <source>
        <dbReference type="EMBL" id="SIS98234.1"/>
    </source>
</evidence>